<proteinExistence type="predicted"/>
<dbReference type="Pfam" id="PF06945">
    <property type="entry name" value="DUF1289"/>
    <property type="match status" value="1"/>
</dbReference>
<dbReference type="PANTHER" id="PTHR35175:SF2">
    <property type="entry name" value="DUF1289 DOMAIN-CONTAINING PROTEIN"/>
    <property type="match status" value="1"/>
</dbReference>
<dbReference type="Proteomes" id="UP000630353">
    <property type="component" value="Unassembled WGS sequence"/>
</dbReference>
<gene>
    <name evidence="2" type="ORF">GCM10017083_43860</name>
</gene>
<name>A0A918XW42_9PROT</name>
<comment type="caution">
    <text evidence="2">The sequence shown here is derived from an EMBL/GenBank/DDBJ whole genome shotgun (WGS) entry which is preliminary data.</text>
</comment>
<feature type="region of interest" description="Disordered" evidence="1">
    <location>
        <begin position="73"/>
        <end position="107"/>
    </location>
</feature>
<accession>A0A918XW42</accession>
<protein>
    <recommendedName>
        <fullName evidence="4">DUF1289 domain-containing protein</fullName>
    </recommendedName>
</protein>
<sequence>MSWLMTTPPPAPSAPAPSADVPRTIASPCVGVCQIDRETRFCLGCWRTIEEIAHWARYGDPQRLEVLERLRERQGAAGQDRRRVTRRRQARLDAGTLDAGTTGSRDP</sequence>
<reference evidence="2" key="1">
    <citation type="journal article" date="2014" name="Int. J. Syst. Evol. Microbiol.">
        <title>Complete genome sequence of Corynebacterium casei LMG S-19264T (=DSM 44701T), isolated from a smear-ripened cheese.</title>
        <authorList>
            <consortium name="US DOE Joint Genome Institute (JGI-PGF)"/>
            <person name="Walter F."/>
            <person name="Albersmeier A."/>
            <person name="Kalinowski J."/>
            <person name="Ruckert C."/>
        </authorList>
    </citation>
    <scope>NUCLEOTIDE SEQUENCE</scope>
    <source>
        <strain evidence="2">KCTC 42651</strain>
    </source>
</reference>
<evidence type="ECO:0000313" key="3">
    <source>
        <dbReference type="Proteomes" id="UP000630353"/>
    </source>
</evidence>
<reference evidence="2" key="2">
    <citation type="submission" date="2020-09" db="EMBL/GenBank/DDBJ databases">
        <authorList>
            <person name="Sun Q."/>
            <person name="Kim S."/>
        </authorList>
    </citation>
    <scope>NUCLEOTIDE SEQUENCE</scope>
    <source>
        <strain evidence="2">KCTC 42651</strain>
    </source>
</reference>
<dbReference type="EMBL" id="BMZS01000011">
    <property type="protein sequence ID" value="GHD59531.1"/>
    <property type="molecule type" value="Genomic_DNA"/>
</dbReference>
<evidence type="ECO:0000256" key="1">
    <source>
        <dbReference type="SAM" id="MobiDB-lite"/>
    </source>
</evidence>
<evidence type="ECO:0000313" key="2">
    <source>
        <dbReference type="EMBL" id="GHD59531.1"/>
    </source>
</evidence>
<evidence type="ECO:0008006" key="4">
    <source>
        <dbReference type="Google" id="ProtNLM"/>
    </source>
</evidence>
<keyword evidence="3" id="KW-1185">Reference proteome</keyword>
<dbReference type="PANTHER" id="PTHR35175">
    <property type="entry name" value="DUF1289 DOMAIN-CONTAINING PROTEIN"/>
    <property type="match status" value="1"/>
</dbReference>
<feature type="region of interest" description="Disordered" evidence="1">
    <location>
        <begin position="1"/>
        <end position="22"/>
    </location>
</feature>
<dbReference type="InterPro" id="IPR010710">
    <property type="entry name" value="DUF1289"/>
</dbReference>
<feature type="compositionally biased region" description="Basic and acidic residues" evidence="1">
    <location>
        <begin position="73"/>
        <end position="82"/>
    </location>
</feature>
<dbReference type="AlphaFoldDB" id="A0A918XW42"/>
<organism evidence="2 3">
    <name type="scientific">Thalassobaculum fulvum</name>
    <dbReference type="NCBI Taxonomy" id="1633335"/>
    <lineage>
        <taxon>Bacteria</taxon>
        <taxon>Pseudomonadati</taxon>
        <taxon>Pseudomonadota</taxon>
        <taxon>Alphaproteobacteria</taxon>
        <taxon>Rhodospirillales</taxon>
        <taxon>Thalassobaculaceae</taxon>
        <taxon>Thalassobaculum</taxon>
    </lineage>
</organism>